<evidence type="ECO:0000259" key="5">
    <source>
        <dbReference type="Pfam" id="PF13193"/>
    </source>
</evidence>
<feature type="domain" description="AMP-dependent synthetase/ligase" evidence="4">
    <location>
        <begin position="45"/>
        <end position="363"/>
    </location>
</feature>
<dbReference type="Proteomes" id="UP000199670">
    <property type="component" value="Unassembled WGS sequence"/>
</dbReference>
<sequence length="502" mass="55978">MIKSILALYKTQLLTFKGIWHLLASIRLVGMNLMALLYVRQKLCPEQIAINEDGVCINYHTLYSQSQHLATQLAMYCGIKPHQKIAIIASNHVNLVHTIFAVARLGADIYLLNTELSATQLNDINNNVQFDWIIHDPEITNLPPIKALPTYHESKQSVYSLLTALPLMHQTKIKVTHFSKITVLTSGTTGRFKIAGRSSKAQNFMSPFFQLLIKLNLSHYKKIYIATPIYHGFGIATLCMSVLLGATMFLTKRFEASKACQLISYNKIEVVTLVPLMLNRMLTYSEDQLKSLRCIISGGAPITATLVKQAINCLGKILFNLYGTSEAGVCMIATPEDLAIEPTTIGKPLRGLCAKLVTKEGRNELYIKCAWSTLGNRWIATGDLADKDTNGYYYLQGRVDDMIVSGGENVYPFELEQSLLSHPDIKDIAIISVLDTEFGQRLVAFVVLASNTKITETVLVGWLKSQVARYQMPKKIVIIDQLPMTGIGKVDRKKLAQLYLSS</sequence>
<dbReference type="Gene3D" id="3.30.300.30">
    <property type="match status" value="1"/>
</dbReference>
<dbReference type="InterPro" id="IPR045851">
    <property type="entry name" value="AMP-bd_C_sf"/>
</dbReference>
<dbReference type="Pfam" id="PF00501">
    <property type="entry name" value="AMP-binding"/>
    <property type="match status" value="1"/>
</dbReference>
<keyword evidence="3" id="KW-0472">Membrane</keyword>
<comment type="similarity">
    <text evidence="1">Belongs to the ATP-dependent AMP-binding enzyme family.</text>
</comment>
<dbReference type="PANTHER" id="PTHR43201:SF5">
    <property type="entry name" value="MEDIUM-CHAIN ACYL-COA LIGASE ACSF2, MITOCHONDRIAL"/>
    <property type="match status" value="1"/>
</dbReference>
<evidence type="ECO:0000313" key="6">
    <source>
        <dbReference type="EMBL" id="SCB91265.1"/>
    </source>
</evidence>
<dbReference type="Gene3D" id="3.40.50.12780">
    <property type="entry name" value="N-terminal domain of ligase-like"/>
    <property type="match status" value="1"/>
</dbReference>
<dbReference type="Pfam" id="PF13193">
    <property type="entry name" value="AMP-binding_C"/>
    <property type="match status" value="1"/>
</dbReference>
<keyword evidence="7" id="KW-1185">Reference proteome</keyword>
<evidence type="ECO:0000313" key="7">
    <source>
        <dbReference type="Proteomes" id="UP000199670"/>
    </source>
</evidence>
<dbReference type="PANTHER" id="PTHR43201">
    <property type="entry name" value="ACYL-COA SYNTHETASE"/>
    <property type="match status" value="1"/>
</dbReference>
<dbReference type="GO" id="GO:0031956">
    <property type="term" value="F:medium-chain fatty acid-CoA ligase activity"/>
    <property type="evidence" value="ECO:0007669"/>
    <property type="project" value="TreeGrafter"/>
</dbReference>
<feature type="transmembrane region" description="Helical" evidence="3">
    <location>
        <begin position="18"/>
        <end position="39"/>
    </location>
</feature>
<proteinExistence type="inferred from homology"/>
<feature type="domain" description="AMP-binding enzyme C-terminal" evidence="5">
    <location>
        <begin position="414"/>
        <end position="489"/>
    </location>
</feature>
<name>A0A1C4A9J9_9GAMM</name>
<protein>
    <submittedName>
        <fullName evidence="6">Acyl-CoA synthetase (AMP-forming)/AMP-acid ligase II</fullName>
    </submittedName>
</protein>
<dbReference type="InterPro" id="IPR025110">
    <property type="entry name" value="AMP-bd_C"/>
</dbReference>
<organism evidence="6 7">
    <name type="scientific">Gilliamella bombicola</name>
    <dbReference type="NCBI Taxonomy" id="1798182"/>
    <lineage>
        <taxon>Bacteria</taxon>
        <taxon>Pseudomonadati</taxon>
        <taxon>Pseudomonadota</taxon>
        <taxon>Gammaproteobacteria</taxon>
        <taxon>Orbales</taxon>
        <taxon>Orbaceae</taxon>
        <taxon>Gilliamella</taxon>
    </lineage>
</organism>
<keyword evidence="3" id="KW-0812">Transmembrane</keyword>
<keyword evidence="3" id="KW-1133">Transmembrane helix</keyword>
<dbReference type="RefSeq" id="WP_091347114.1">
    <property type="nucleotide sequence ID" value="NZ_FMAQ01000002.1"/>
</dbReference>
<dbReference type="EMBL" id="FMAQ01000002">
    <property type="protein sequence ID" value="SCB91265.1"/>
    <property type="molecule type" value="Genomic_DNA"/>
</dbReference>
<dbReference type="InterPro" id="IPR000873">
    <property type="entry name" value="AMP-dep_synth/lig_dom"/>
</dbReference>
<dbReference type="AlphaFoldDB" id="A0A1C4A9J9"/>
<dbReference type="OrthoDB" id="9803968at2"/>
<evidence type="ECO:0000256" key="2">
    <source>
        <dbReference type="ARBA" id="ARBA00022598"/>
    </source>
</evidence>
<dbReference type="CDD" id="cd04433">
    <property type="entry name" value="AFD_class_I"/>
    <property type="match status" value="1"/>
</dbReference>
<dbReference type="GO" id="GO:0006631">
    <property type="term" value="P:fatty acid metabolic process"/>
    <property type="evidence" value="ECO:0007669"/>
    <property type="project" value="TreeGrafter"/>
</dbReference>
<feature type="transmembrane region" description="Helical" evidence="3">
    <location>
        <begin position="229"/>
        <end position="250"/>
    </location>
</feature>
<accession>A0A1C4A9J9</accession>
<dbReference type="InterPro" id="IPR042099">
    <property type="entry name" value="ANL_N_sf"/>
</dbReference>
<reference evidence="7" key="1">
    <citation type="submission" date="2016-08" db="EMBL/GenBank/DDBJ databases">
        <authorList>
            <person name="Varghese N."/>
            <person name="Submissions Spin"/>
        </authorList>
    </citation>
    <scope>NUCLEOTIDE SEQUENCE [LARGE SCALE GENOMIC DNA]</scope>
    <source>
        <strain evidence="7">R-53248</strain>
    </source>
</reference>
<gene>
    <name evidence="6" type="ORF">GA0061081_102306</name>
</gene>
<keyword evidence="2 6" id="KW-0436">Ligase</keyword>
<evidence type="ECO:0000259" key="4">
    <source>
        <dbReference type="Pfam" id="PF00501"/>
    </source>
</evidence>
<evidence type="ECO:0000256" key="3">
    <source>
        <dbReference type="SAM" id="Phobius"/>
    </source>
</evidence>
<evidence type="ECO:0000256" key="1">
    <source>
        <dbReference type="ARBA" id="ARBA00006432"/>
    </source>
</evidence>
<dbReference type="STRING" id="1798182.GA0061081_102306"/>
<dbReference type="SUPFAM" id="SSF56801">
    <property type="entry name" value="Acetyl-CoA synthetase-like"/>
    <property type="match status" value="1"/>
</dbReference>